<protein>
    <recommendedName>
        <fullName evidence="1">Putative tail fiber protein gp53-like C-terminal domain-containing protein</fullName>
    </recommendedName>
</protein>
<dbReference type="EMBL" id="CABVIN010000001">
    <property type="protein sequence ID" value="VVO54884.1"/>
    <property type="molecule type" value="Genomic_DNA"/>
</dbReference>
<sequence>MDYPKSLPGTGLVNGRFVDENPLTGAIGSLIPAQWGNAVTEEVLNVIQSAGLAADEQDNAQLKSAIEQKITQSVVPVASVQDAEQGTDNVKRMTPLRVFQAIAKRVVQASESIAGVAKIATQAQTDSGADTTTIVTPKTLRFGFSASLTTNGYIVFPSWLGGFIIQWVGLSTLGIQGAYSSFTLAFPNVCLAVFPSTLNGSAPGSVSLGAKNQNGFTLYSELLPCGFCAIAFGR</sequence>
<evidence type="ECO:0000313" key="2">
    <source>
        <dbReference type="EMBL" id="VVO54884.1"/>
    </source>
</evidence>
<reference evidence="2 3" key="1">
    <citation type="submission" date="2019-09" db="EMBL/GenBank/DDBJ databases">
        <authorList>
            <person name="Chandra G."/>
            <person name="Truman W A."/>
        </authorList>
    </citation>
    <scope>NUCLEOTIDE SEQUENCE [LARGE SCALE GENOMIC DNA]</scope>
    <source>
        <strain evidence="2">PS896</strain>
    </source>
</reference>
<dbReference type="Gene3D" id="2.60.40.3940">
    <property type="match status" value="1"/>
</dbReference>
<gene>
    <name evidence="2" type="ORF">PS896_00488</name>
</gene>
<name>A0A5E7GTF1_PSEFL</name>
<feature type="domain" description="Putative tail fiber protein gp53-like C-terminal" evidence="1">
    <location>
        <begin position="161"/>
        <end position="218"/>
    </location>
</feature>
<dbReference type="Pfam" id="PF21882">
    <property type="entry name" value="Gp53-like_C"/>
    <property type="match status" value="1"/>
</dbReference>
<proteinExistence type="predicted"/>
<accession>A0A5E7GTF1</accession>
<organism evidence="2 3">
    <name type="scientific">Pseudomonas fluorescens</name>
    <dbReference type="NCBI Taxonomy" id="294"/>
    <lineage>
        <taxon>Bacteria</taxon>
        <taxon>Pseudomonadati</taxon>
        <taxon>Pseudomonadota</taxon>
        <taxon>Gammaproteobacteria</taxon>
        <taxon>Pseudomonadales</taxon>
        <taxon>Pseudomonadaceae</taxon>
        <taxon>Pseudomonas</taxon>
    </lineage>
</organism>
<evidence type="ECO:0000313" key="3">
    <source>
        <dbReference type="Proteomes" id="UP000377224"/>
    </source>
</evidence>
<evidence type="ECO:0000259" key="1">
    <source>
        <dbReference type="Pfam" id="PF21882"/>
    </source>
</evidence>
<dbReference type="InterPro" id="IPR054075">
    <property type="entry name" value="Gp53-like_C"/>
</dbReference>
<dbReference type="AlphaFoldDB" id="A0A5E7GTF1"/>
<dbReference type="Proteomes" id="UP000377224">
    <property type="component" value="Unassembled WGS sequence"/>
</dbReference>